<dbReference type="GO" id="GO:0006412">
    <property type="term" value="P:translation"/>
    <property type="evidence" value="ECO:0007669"/>
    <property type="project" value="UniProtKB-UniRule"/>
</dbReference>
<evidence type="ECO:0000256" key="6">
    <source>
        <dbReference type="HAMAP-Rule" id="MF_01366"/>
    </source>
</evidence>
<accession>A0A1S7LPX8</accession>
<dbReference type="GO" id="GO:0017148">
    <property type="term" value="P:negative regulation of translation"/>
    <property type="evidence" value="ECO:0007669"/>
    <property type="project" value="TreeGrafter"/>
</dbReference>
<dbReference type="PIRSF" id="PIRSF002181">
    <property type="entry name" value="Ribosomal_L13"/>
    <property type="match status" value="1"/>
</dbReference>
<dbReference type="PROSITE" id="PS00783">
    <property type="entry name" value="RIBOSOMAL_L13"/>
    <property type="match status" value="1"/>
</dbReference>
<evidence type="ECO:0000256" key="4">
    <source>
        <dbReference type="ARBA" id="ARBA00023274"/>
    </source>
</evidence>
<comment type="function">
    <text evidence="6 8">This protein is one of the early assembly proteins of the 50S ribosomal subunit, although it is not seen to bind rRNA by itself. It is important during the early stages of 50S assembly.</text>
</comment>
<reference evidence="9" key="1">
    <citation type="submission" date="2015-04" db="EMBL/GenBank/DDBJ databases">
        <authorList>
            <person name="Syromyatnikov M.Y."/>
            <person name="Popov V.N."/>
        </authorList>
    </citation>
    <scope>NUCLEOTIDE SEQUENCE</scope>
    <source>
        <strain evidence="9">MO-1</strain>
    </source>
</reference>
<dbReference type="EMBL" id="LO017727">
    <property type="protein sequence ID" value="CRH07841.1"/>
    <property type="molecule type" value="Genomic_DNA"/>
</dbReference>
<keyword evidence="3 6" id="KW-0689">Ribosomal protein</keyword>
<evidence type="ECO:0000256" key="5">
    <source>
        <dbReference type="ARBA" id="ARBA00035201"/>
    </source>
</evidence>
<evidence type="ECO:0000313" key="9">
    <source>
        <dbReference type="EMBL" id="CRH07841.1"/>
    </source>
</evidence>
<name>A0A1S7LPX8_MAGMO</name>
<proteinExistence type="inferred from homology"/>
<dbReference type="Gene3D" id="3.90.1180.10">
    <property type="entry name" value="Ribosomal protein L13"/>
    <property type="match status" value="1"/>
</dbReference>
<dbReference type="InterPro" id="IPR005823">
    <property type="entry name" value="Ribosomal_uL13_bac-type"/>
</dbReference>
<dbReference type="CDD" id="cd00392">
    <property type="entry name" value="Ribosomal_L13"/>
    <property type="match status" value="1"/>
</dbReference>
<protein>
    <recommendedName>
        <fullName evidence="5 6">Large ribosomal subunit protein uL13</fullName>
    </recommendedName>
</protein>
<dbReference type="InterPro" id="IPR005822">
    <property type="entry name" value="Ribosomal_uL13"/>
</dbReference>
<dbReference type="HAMAP" id="MF_01366">
    <property type="entry name" value="Ribosomal_uL13"/>
    <property type="match status" value="1"/>
</dbReference>
<dbReference type="GO" id="GO:0022625">
    <property type="term" value="C:cytosolic large ribosomal subunit"/>
    <property type="evidence" value="ECO:0007669"/>
    <property type="project" value="TreeGrafter"/>
</dbReference>
<evidence type="ECO:0000256" key="3">
    <source>
        <dbReference type="ARBA" id="ARBA00022980"/>
    </source>
</evidence>
<comment type="similarity">
    <text evidence="1 6 7">Belongs to the universal ribosomal protein uL13 family.</text>
</comment>
<sequence>MKTFVAKPENIERKWYVIDAEGMVVGRLATEVARRLRGKHKPTFTPFMDTGDYIVIVNAEKVRFTGNKLTDKTYYRHTRFPGGLKSITADKELSGKFPERVLERAIKGMLPKNRLGRDMYRKLKVYKGAEHPHTAQQPEELKLG</sequence>
<dbReference type="GO" id="GO:0003729">
    <property type="term" value="F:mRNA binding"/>
    <property type="evidence" value="ECO:0007669"/>
    <property type="project" value="TreeGrafter"/>
</dbReference>
<dbReference type="NCBIfam" id="TIGR01066">
    <property type="entry name" value="rplM_bact"/>
    <property type="match status" value="1"/>
</dbReference>
<dbReference type="AlphaFoldDB" id="A0A1S7LPX8"/>
<dbReference type="FunFam" id="3.90.1180.10:FF:000001">
    <property type="entry name" value="50S ribosomal protein L13"/>
    <property type="match status" value="1"/>
</dbReference>
<organism evidence="9">
    <name type="scientific">Magnetococcus massalia (strain MO-1)</name>
    <dbReference type="NCBI Taxonomy" id="451514"/>
    <lineage>
        <taxon>Bacteria</taxon>
        <taxon>Pseudomonadati</taxon>
        <taxon>Pseudomonadota</taxon>
        <taxon>Magnetococcia</taxon>
        <taxon>Magnetococcales</taxon>
        <taxon>Magnetococcaceae</taxon>
        <taxon>Magnetococcus</taxon>
    </lineage>
</organism>
<comment type="subunit">
    <text evidence="2 6">Part of the 50S ribosomal subunit.</text>
</comment>
<dbReference type="SUPFAM" id="SSF52161">
    <property type="entry name" value="Ribosomal protein L13"/>
    <property type="match status" value="1"/>
</dbReference>
<dbReference type="GO" id="GO:0003735">
    <property type="term" value="F:structural constituent of ribosome"/>
    <property type="evidence" value="ECO:0007669"/>
    <property type="project" value="InterPro"/>
</dbReference>
<evidence type="ECO:0000256" key="8">
    <source>
        <dbReference type="RuleBase" id="RU003878"/>
    </source>
</evidence>
<evidence type="ECO:0000256" key="7">
    <source>
        <dbReference type="RuleBase" id="RU003877"/>
    </source>
</evidence>
<dbReference type="Pfam" id="PF00572">
    <property type="entry name" value="Ribosomal_L13"/>
    <property type="match status" value="1"/>
</dbReference>
<dbReference type="PANTHER" id="PTHR11545:SF2">
    <property type="entry name" value="LARGE RIBOSOMAL SUBUNIT PROTEIN UL13M"/>
    <property type="match status" value="1"/>
</dbReference>
<keyword evidence="4 6" id="KW-0687">Ribonucleoprotein</keyword>
<dbReference type="InterPro" id="IPR036899">
    <property type="entry name" value="Ribosomal_uL13_sf"/>
</dbReference>
<dbReference type="PANTHER" id="PTHR11545">
    <property type="entry name" value="RIBOSOMAL PROTEIN L13"/>
    <property type="match status" value="1"/>
</dbReference>
<dbReference type="InterPro" id="IPR023563">
    <property type="entry name" value="Ribosomal_uL13_CS"/>
</dbReference>
<gene>
    <name evidence="6 8 9" type="primary">rplM</name>
    <name evidence="9" type="ORF">MAGMO_3711</name>
</gene>
<evidence type="ECO:0000256" key="2">
    <source>
        <dbReference type="ARBA" id="ARBA00011838"/>
    </source>
</evidence>
<evidence type="ECO:0000256" key="1">
    <source>
        <dbReference type="ARBA" id="ARBA00006227"/>
    </source>
</evidence>